<dbReference type="RefSeq" id="WP_089758246.1">
    <property type="nucleotide sequence ID" value="NZ_FNGO01000003.1"/>
</dbReference>
<evidence type="ECO:0000313" key="5">
    <source>
        <dbReference type="EMBL" id="SDL29554.1"/>
    </source>
</evidence>
<accession>A0A1G9IXI7</accession>
<dbReference type="Pfam" id="PF13487">
    <property type="entry name" value="HD_5"/>
    <property type="match status" value="1"/>
</dbReference>
<dbReference type="PROSITE" id="PS51832">
    <property type="entry name" value="HD_GYP"/>
    <property type="match status" value="1"/>
</dbReference>
<dbReference type="SUPFAM" id="SSF55073">
    <property type="entry name" value="Nucleotide cyclase"/>
    <property type="match status" value="1"/>
</dbReference>
<dbReference type="SUPFAM" id="SSF109604">
    <property type="entry name" value="HD-domain/PDEase-like"/>
    <property type="match status" value="1"/>
</dbReference>
<dbReference type="InterPro" id="IPR037522">
    <property type="entry name" value="HD_GYP_dom"/>
</dbReference>
<dbReference type="SUPFAM" id="SSF55785">
    <property type="entry name" value="PYP-like sensor domain (PAS domain)"/>
    <property type="match status" value="1"/>
</dbReference>
<evidence type="ECO:0000259" key="4">
    <source>
        <dbReference type="PROSITE" id="PS51832"/>
    </source>
</evidence>
<feature type="domain" description="PAS" evidence="1">
    <location>
        <begin position="127"/>
        <end position="201"/>
    </location>
</feature>
<dbReference type="PROSITE" id="PS50112">
    <property type="entry name" value="PAS"/>
    <property type="match status" value="1"/>
</dbReference>
<evidence type="ECO:0000259" key="3">
    <source>
        <dbReference type="PROSITE" id="PS50887"/>
    </source>
</evidence>
<dbReference type="PANTHER" id="PTHR43155:SF2">
    <property type="entry name" value="CYCLIC DI-GMP PHOSPHODIESTERASE PA4108"/>
    <property type="match status" value="1"/>
</dbReference>
<dbReference type="Gene3D" id="3.30.450.20">
    <property type="entry name" value="PAS domain"/>
    <property type="match status" value="1"/>
</dbReference>
<name>A0A1G9IXI7_9FIRM</name>
<dbReference type="InterPro" id="IPR000014">
    <property type="entry name" value="PAS"/>
</dbReference>
<dbReference type="PANTHER" id="PTHR43155">
    <property type="entry name" value="CYCLIC DI-GMP PHOSPHODIESTERASE PA4108-RELATED"/>
    <property type="match status" value="1"/>
</dbReference>
<dbReference type="InterPro" id="IPR043128">
    <property type="entry name" value="Rev_trsase/Diguanyl_cyclase"/>
</dbReference>
<gene>
    <name evidence="5" type="ORF">SAMN04488692_10380</name>
</gene>
<dbReference type="Proteomes" id="UP000199476">
    <property type="component" value="Unassembled WGS sequence"/>
</dbReference>
<dbReference type="OrthoDB" id="9798833at2"/>
<dbReference type="NCBIfam" id="TIGR00229">
    <property type="entry name" value="sensory_box"/>
    <property type="match status" value="1"/>
</dbReference>
<dbReference type="Pfam" id="PF08448">
    <property type="entry name" value="PAS_4"/>
    <property type="match status" value="1"/>
</dbReference>
<evidence type="ECO:0000313" key="6">
    <source>
        <dbReference type="Proteomes" id="UP000199476"/>
    </source>
</evidence>
<dbReference type="InterPro" id="IPR029787">
    <property type="entry name" value="Nucleotide_cyclase"/>
</dbReference>
<dbReference type="AlphaFoldDB" id="A0A1G9IXI7"/>
<dbReference type="InterPro" id="IPR003607">
    <property type="entry name" value="HD/PDEase_dom"/>
</dbReference>
<dbReference type="Gene3D" id="3.30.70.270">
    <property type="match status" value="1"/>
</dbReference>
<dbReference type="CDD" id="cd00077">
    <property type="entry name" value="HDc"/>
    <property type="match status" value="1"/>
</dbReference>
<dbReference type="InterPro" id="IPR035965">
    <property type="entry name" value="PAS-like_dom_sf"/>
</dbReference>
<dbReference type="InterPro" id="IPR013656">
    <property type="entry name" value="PAS_4"/>
</dbReference>
<evidence type="ECO:0000259" key="2">
    <source>
        <dbReference type="PROSITE" id="PS50113"/>
    </source>
</evidence>
<dbReference type="Pfam" id="PF00990">
    <property type="entry name" value="GGDEF"/>
    <property type="match status" value="1"/>
</dbReference>
<feature type="domain" description="PAC" evidence="2">
    <location>
        <begin position="204"/>
        <end position="254"/>
    </location>
</feature>
<feature type="domain" description="GGDEF" evidence="3">
    <location>
        <begin position="283"/>
        <end position="413"/>
    </location>
</feature>
<dbReference type="STRING" id="321763.SAMN04488692_10380"/>
<dbReference type="Gene3D" id="1.10.3210.10">
    <property type="entry name" value="Hypothetical protein af1432"/>
    <property type="match status" value="1"/>
</dbReference>
<sequence>MTDNIFASLPMGAALLKKNLIIDQTNREWSKLFAEMDRPATELENGSNYPEILRGAGFIQEDIDELVKEFNLLIENEIEKFNMDLECVNGEEKSRYALRAGIVQDKILVVKEEITVSECNNNKLEGLLKEYKIVFDSVHSSIFLLGVDDNKRITFQKLNPLHEKLTGLSTENIKDKTPVEVFGPELGKEIEKNYRKCLNKRGKIEYEEKLTLPEGERVWSTSLTPIIFDGKIEKIIGTSRDITRIKKREKELRYVSYHDKLTDLYNRFYLEAEMDRLDTERQLPISMIMCDINGMKIVNDTYGHKTGDELLVKVAEILQANTREEDIVARWAGDEFVILLPQTGTKMARKIVDRIEETCQKTEIAGFKISLGLGIATKVNKEVNLQEVLSQADERMYKDKLTKGKSPEYKAVQNMLATLRVKKTGAERHYLRINELALKLGRVLNLPEKDLHNLSLVAILHDLGKATIPEDILNKTEELSGEEWRLVKKHLERGGILAAETEEFSFIAEEILHRHERWDGQGYPDGLEKENIPLLSRIIAVVDAYDVILCGSNYRDPAGKEAALKEIEENAGSQFDPELAKKFVQMMRAE</sequence>
<reference evidence="5 6" key="1">
    <citation type="submission" date="2016-10" db="EMBL/GenBank/DDBJ databases">
        <authorList>
            <person name="de Groot N.N."/>
        </authorList>
    </citation>
    <scope>NUCLEOTIDE SEQUENCE [LARGE SCALE GENOMIC DNA]</scope>
    <source>
        <strain evidence="5 6">SLAS-1</strain>
    </source>
</reference>
<protein>
    <submittedName>
        <fullName evidence="5">PAS domain S-box-containing protein/diguanylate cyclase (GGDEF) domain-containing protein</fullName>
    </submittedName>
</protein>
<evidence type="ECO:0000259" key="1">
    <source>
        <dbReference type="PROSITE" id="PS50112"/>
    </source>
</evidence>
<dbReference type="PROSITE" id="PS50113">
    <property type="entry name" value="PAC"/>
    <property type="match status" value="1"/>
</dbReference>
<feature type="domain" description="HD-GYP" evidence="4">
    <location>
        <begin position="404"/>
        <end position="590"/>
    </location>
</feature>
<dbReference type="PROSITE" id="PS50887">
    <property type="entry name" value="GGDEF"/>
    <property type="match status" value="1"/>
</dbReference>
<dbReference type="CDD" id="cd01949">
    <property type="entry name" value="GGDEF"/>
    <property type="match status" value="1"/>
</dbReference>
<proteinExistence type="predicted"/>
<dbReference type="EMBL" id="FNGO01000003">
    <property type="protein sequence ID" value="SDL29554.1"/>
    <property type="molecule type" value="Genomic_DNA"/>
</dbReference>
<dbReference type="NCBIfam" id="TIGR00254">
    <property type="entry name" value="GGDEF"/>
    <property type="match status" value="1"/>
</dbReference>
<organism evidence="5 6">
    <name type="scientific">Halarsenatibacter silvermanii</name>
    <dbReference type="NCBI Taxonomy" id="321763"/>
    <lineage>
        <taxon>Bacteria</taxon>
        <taxon>Bacillati</taxon>
        <taxon>Bacillota</taxon>
        <taxon>Clostridia</taxon>
        <taxon>Halanaerobiales</taxon>
        <taxon>Halarsenatibacteraceae</taxon>
        <taxon>Halarsenatibacter</taxon>
    </lineage>
</organism>
<dbReference type="InterPro" id="IPR000700">
    <property type="entry name" value="PAS-assoc_C"/>
</dbReference>
<dbReference type="InterPro" id="IPR000160">
    <property type="entry name" value="GGDEF_dom"/>
</dbReference>
<keyword evidence="6" id="KW-1185">Reference proteome</keyword>
<dbReference type="SMART" id="SM00267">
    <property type="entry name" value="GGDEF"/>
    <property type="match status" value="1"/>
</dbReference>